<dbReference type="InterPro" id="IPR018252">
    <property type="entry name" value="Annexin_repeat_CS"/>
</dbReference>
<evidence type="ECO:0000256" key="10">
    <source>
        <dbReference type="RuleBase" id="RU003540"/>
    </source>
</evidence>
<dbReference type="EMBL" id="JAUCMV010000002">
    <property type="protein sequence ID" value="KAK0417514.1"/>
    <property type="molecule type" value="Genomic_DNA"/>
</dbReference>
<evidence type="ECO:0000256" key="1">
    <source>
        <dbReference type="ARBA" id="ARBA00007831"/>
    </source>
</evidence>
<feature type="compositionally biased region" description="Polar residues" evidence="11">
    <location>
        <begin position="176"/>
        <end position="186"/>
    </location>
</feature>
<evidence type="ECO:0000313" key="13">
    <source>
        <dbReference type="Proteomes" id="UP001175271"/>
    </source>
</evidence>
<dbReference type="Proteomes" id="UP001175271">
    <property type="component" value="Unassembled WGS sequence"/>
</dbReference>
<dbReference type="PROSITE" id="PS51897">
    <property type="entry name" value="ANNEXIN_2"/>
    <property type="match status" value="4"/>
</dbReference>
<dbReference type="InterPro" id="IPR018502">
    <property type="entry name" value="Annexin_repeat"/>
</dbReference>
<dbReference type="GO" id="GO:0005886">
    <property type="term" value="C:plasma membrane"/>
    <property type="evidence" value="ECO:0007669"/>
    <property type="project" value="TreeGrafter"/>
</dbReference>
<proteinExistence type="inferred from homology"/>
<dbReference type="FunFam" id="1.10.220.10:FF:000004">
    <property type="entry name" value="Annexin"/>
    <property type="match status" value="1"/>
</dbReference>
<comment type="similarity">
    <text evidence="1 10">Belongs to the annexin family.</text>
</comment>
<comment type="domain">
    <text evidence="10">A pair of annexin repeats may form one binding site for calcium and phospholipid.</text>
</comment>
<evidence type="ECO:0000256" key="4">
    <source>
        <dbReference type="ARBA" id="ARBA00022837"/>
    </source>
</evidence>
<dbReference type="InterPro" id="IPR037104">
    <property type="entry name" value="Annexin_sf"/>
</dbReference>
<dbReference type="AlphaFoldDB" id="A0AA39M1V1"/>
<keyword evidence="2" id="KW-0597">Phosphoprotein</keyword>
<comment type="caution">
    <text evidence="12">The sequence shown here is derived from an EMBL/GenBank/DDBJ whole genome shotgun (WGS) entry which is preliminary data.</text>
</comment>
<keyword evidence="4 10" id="KW-0106">Calcium</keyword>
<dbReference type="Gene3D" id="1.10.220.10">
    <property type="entry name" value="Annexin"/>
    <property type="match status" value="4"/>
</dbReference>
<dbReference type="PROSITE" id="PS00223">
    <property type="entry name" value="ANNEXIN_1"/>
    <property type="match status" value="1"/>
</dbReference>
<evidence type="ECO:0000256" key="11">
    <source>
        <dbReference type="SAM" id="MobiDB-lite"/>
    </source>
</evidence>
<dbReference type="PANTHER" id="PTHR10502:SF102">
    <property type="entry name" value="ANNEXIN B11"/>
    <property type="match status" value="1"/>
</dbReference>
<evidence type="ECO:0000256" key="6">
    <source>
        <dbReference type="ARBA" id="ARBA00023216"/>
    </source>
</evidence>
<dbReference type="GO" id="GO:0005544">
    <property type="term" value="F:calcium-dependent phospholipid binding"/>
    <property type="evidence" value="ECO:0007669"/>
    <property type="project" value="UniProtKB-KW"/>
</dbReference>
<dbReference type="PANTHER" id="PTHR10502">
    <property type="entry name" value="ANNEXIN"/>
    <property type="match status" value="1"/>
</dbReference>
<reference evidence="12" key="1">
    <citation type="submission" date="2023-06" db="EMBL/GenBank/DDBJ databases">
        <title>Genomic analysis of the entomopathogenic nematode Steinernema hermaphroditum.</title>
        <authorList>
            <person name="Schwarz E.M."/>
            <person name="Heppert J.K."/>
            <person name="Baniya A."/>
            <person name="Schwartz H.T."/>
            <person name="Tan C.-H."/>
            <person name="Antoshechkin I."/>
            <person name="Sternberg P.W."/>
            <person name="Goodrich-Blair H."/>
            <person name="Dillman A.R."/>
        </authorList>
    </citation>
    <scope>NUCLEOTIDE SEQUENCE</scope>
    <source>
        <strain evidence="12">PS9179</strain>
        <tissue evidence="12">Whole animal</tissue>
    </source>
</reference>
<keyword evidence="8" id="KW-0968">Cytoplasmic vesicle</keyword>
<organism evidence="12 13">
    <name type="scientific">Steinernema hermaphroditum</name>
    <dbReference type="NCBI Taxonomy" id="289476"/>
    <lineage>
        <taxon>Eukaryota</taxon>
        <taxon>Metazoa</taxon>
        <taxon>Ecdysozoa</taxon>
        <taxon>Nematoda</taxon>
        <taxon>Chromadorea</taxon>
        <taxon>Rhabditida</taxon>
        <taxon>Tylenchina</taxon>
        <taxon>Panagrolaimomorpha</taxon>
        <taxon>Strongyloidoidea</taxon>
        <taxon>Steinernematidae</taxon>
        <taxon>Steinernema</taxon>
    </lineage>
</organism>
<name>A0AA39M1V1_9BILA</name>
<gene>
    <name evidence="12" type="ORF">QR680_013057</name>
</gene>
<accession>A0AA39M1V1</accession>
<evidence type="ECO:0000256" key="8">
    <source>
        <dbReference type="ARBA" id="ARBA00023329"/>
    </source>
</evidence>
<dbReference type="SUPFAM" id="SSF47874">
    <property type="entry name" value="Annexin"/>
    <property type="match status" value="1"/>
</dbReference>
<evidence type="ECO:0000256" key="7">
    <source>
        <dbReference type="ARBA" id="ARBA00023302"/>
    </source>
</evidence>
<evidence type="ECO:0000313" key="12">
    <source>
        <dbReference type="EMBL" id="KAK0417514.1"/>
    </source>
</evidence>
<evidence type="ECO:0000256" key="3">
    <source>
        <dbReference type="ARBA" id="ARBA00022737"/>
    </source>
</evidence>
<feature type="region of interest" description="Disordered" evidence="11">
    <location>
        <begin position="1"/>
        <end position="200"/>
    </location>
</feature>
<dbReference type="GO" id="GO:0001786">
    <property type="term" value="F:phosphatidylserine binding"/>
    <property type="evidence" value="ECO:0007669"/>
    <property type="project" value="TreeGrafter"/>
</dbReference>
<feature type="compositionally biased region" description="Low complexity" evidence="11">
    <location>
        <begin position="52"/>
        <end position="117"/>
    </location>
</feature>
<dbReference type="SMART" id="SM00335">
    <property type="entry name" value="ANX"/>
    <property type="match status" value="4"/>
</dbReference>
<dbReference type="InterPro" id="IPR002391">
    <property type="entry name" value="ANX4"/>
</dbReference>
<keyword evidence="7 10" id="KW-0111">Calcium/phospholipid-binding</keyword>
<sequence>MQGFKSLLGDAISNATANLRNQQSPNQSRPEGHNNPSAANMNQGGGYPGTYPPLGQGYPQQGPGCPQQGPGYPQQGPGYPQQGPGYPQQGPGYPQQGPGYPQQGPGYPQQGPGYPTGNIGFAFPNQPNDARCPPQPGFAPTQEMGYPRHTGSPRSQPQPPYQPYQPQSGCGMPHHSVQSNTSTYPSYQMPMNPKPGASSMSYGRASVTPAANFSANADAEALRKAMKGFGCDKNKLIAVLCARSNAQRQEIARSFKTLYGKDLISDLKSELHGDFEDLIIALMQPPAVYDAQQLRKAMQGLGTKESVLIELMCSRTNAQIVELKTTYRQLYGKELEGDLDGETSGCFKRLLVSLSAAGRDESFHTDPLKANQDARALYRAGEQRLGTDESCFNAILAAQNYMQLRMVFAEYEKVIGHPIEKAIEAEFSGDIRDGLMAVIQCVRNKPAFFAQALYNSMKGLGTRDNDLIRICVTRAEVDMADIRDEFHRMFNTSLEAMIKGDCSGSYKDGIIALVRGN</sequence>
<evidence type="ECO:0000256" key="9">
    <source>
        <dbReference type="ARBA" id="ARBA00024321"/>
    </source>
</evidence>
<dbReference type="InterPro" id="IPR001464">
    <property type="entry name" value="Annexin"/>
</dbReference>
<keyword evidence="3 10" id="KW-0677">Repeat</keyword>
<dbReference type="FunFam" id="1.10.220.10:FF:000003">
    <property type="entry name" value="Annexin"/>
    <property type="match status" value="1"/>
</dbReference>
<evidence type="ECO:0000256" key="5">
    <source>
        <dbReference type="ARBA" id="ARBA00022990"/>
    </source>
</evidence>
<feature type="compositionally biased region" description="Polar residues" evidence="11">
    <location>
        <begin position="13"/>
        <end position="42"/>
    </location>
</feature>
<keyword evidence="13" id="KW-1185">Reference proteome</keyword>
<dbReference type="FunFam" id="1.10.220.10:FF:000002">
    <property type="entry name" value="Annexin"/>
    <property type="match status" value="1"/>
</dbReference>
<dbReference type="GO" id="GO:0005509">
    <property type="term" value="F:calcium ion binding"/>
    <property type="evidence" value="ECO:0007669"/>
    <property type="project" value="InterPro"/>
</dbReference>
<dbReference type="Pfam" id="PF00191">
    <property type="entry name" value="Annexin"/>
    <property type="match status" value="4"/>
</dbReference>
<comment type="subcellular location">
    <subcellularLocation>
        <location evidence="9">Zymogen granule membrane</location>
        <topology evidence="9">Peripheral membrane protein</topology>
    </subcellularLocation>
</comment>
<dbReference type="PRINTS" id="PR00200">
    <property type="entry name" value="ANNEXINIV"/>
</dbReference>
<keyword evidence="6 10" id="KW-0041">Annexin</keyword>
<evidence type="ECO:0000256" key="2">
    <source>
        <dbReference type="ARBA" id="ARBA00022553"/>
    </source>
</evidence>
<dbReference type="FunFam" id="1.10.220.10:FF:000001">
    <property type="entry name" value="Annexin"/>
    <property type="match status" value="1"/>
</dbReference>
<protein>
    <recommendedName>
        <fullName evidence="10">Annexin</fullName>
    </recommendedName>
</protein>
<keyword evidence="5" id="KW-0007">Acetylation</keyword>
<dbReference type="GO" id="GO:0042589">
    <property type="term" value="C:zymogen granule membrane"/>
    <property type="evidence" value="ECO:0007669"/>
    <property type="project" value="UniProtKB-SubCell"/>
</dbReference>
<dbReference type="GO" id="GO:0005634">
    <property type="term" value="C:nucleus"/>
    <property type="evidence" value="ECO:0007669"/>
    <property type="project" value="TreeGrafter"/>
</dbReference>
<dbReference type="PRINTS" id="PR00196">
    <property type="entry name" value="ANNEXIN"/>
</dbReference>